<dbReference type="EMBL" id="KB822700">
    <property type="protein sequence ID" value="ETI26755.1"/>
    <property type="molecule type" value="Genomic_DNA"/>
</dbReference>
<sequence>MTELKERRYLIRKPRALQYFHRGQFKRELEKERVAGRFELFLDLLYVAIIANFSDDLTGEPTGANLVKFILIFAPAWHAWADAKENANNYYNDDVLQRTGVLWIMALLVVYGNNAVYVAEDPAAMRLTVATYMVLRFSQICFYALYSIASHHHRTQNRAYFLMILVGLCIWIPLLFESISLRAKAGIAVVGILYERLEQEATYVLTFGPWIARWLGLEYTTAVDIDHENDRHAAFTILVLGEFTYAILVGSPAEGAITLKTLRAVETLIIAFCFNSMYDYCDGGTESTHPIRRAVWSAFGWLLIHLPLSAGLMVGGHVCAATVPEDELNAGQRWLWGGGLGLGTFCLFLIAAMYKDEDPPGFLLLSKACHSFELDKRARTTNM</sequence>
<gene>
    <name evidence="2" type="ORF">G647_10200</name>
</gene>
<proteinExistence type="predicted"/>
<protein>
    <recommendedName>
        <fullName evidence="4">Low temperature requirement protein A</fullName>
    </recommendedName>
</protein>
<evidence type="ECO:0000313" key="2">
    <source>
        <dbReference type="EMBL" id="ETI26755.1"/>
    </source>
</evidence>
<evidence type="ECO:0000313" key="3">
    <source>
        <dbReference type="Proteomes" id="UP000030678"/>
    </source>
</evidence>
<keyword evidence="1" id="KW-1133">Transmembrane helix</keyword>
<reference evidence="2 3" key="1">
    <citation type="submission" date="2013-03" db="EMBL/GenBank/DDBJ databases">
        <title>The Genome Sequence of Cladophialophora carrionii CBS 160.54.</title>
        <authorList>
            <consortium name="The Broad Institute Genomics Platform"/>
            <person name="Cuomo C."/>
            <person name="de Hoog S."/>
            <person name="Gorbushina A."/>
            <person name="Walker B."/>
            <person name="Young S.K."/>
            <person name="Zeng Q."/>
            <person name="Gargeya S."/>
            <person name="Fitzgerald M."/>
            <person name="Haas B."/>
            <person name="Abouelleil A."/>
            <person name="Allen A.W."/>
            <person name="Alvarado L."/>
            <person name="Arachchi H.M."/>
            <person name="Berlin A.M."/>
            <person name="Chapman S.B."/>
            <person name="Gainer-Dewar J."/>
            <person name="Goldberg J."/>
            <person name="Griggs A."/>
            <person name="Gujja S."/>
            <person name="Hansen M."/>
            <person name="Howarth C."/>
            <person name="Imamovic A."/>
            <person name="Ireland A."/>
            <person name="Larimer J."/>
            <person name="McCowan C."/>
            <person name="Murphy C."/>
            <person name="Pearson M."/>
            <person name="Poon T.W."/>
            <person name="Priest M."/>
            <person name="Roberts A."/>
            <person name="Saif S."/>
            <person name="Shea T."/>
            <person name="Sisk P."/>
            <person name="Sykes S."/>
            <person name="Wortman J."/>
            <person name="Nusbaum C."/>
            <person name="Birren B."/>
        </authorList>
    </citation>
    <scope>NUCLEOTIDE SEQUENCE [LARGE SCALE GENOMIC DNA]</scope>
    <source>
        <strain evidence="2 3">CBS 160.54</strain>
    </source>
</reference>
<name>V9DIR2_9EURO</name>
<keyword evidence="1" id="KW-0472">Membrane</keyword>
<dbReference type="PANTHER" id="PTHR36840">
    <property type="entry name" value="BLL5714 PROTEIN"/>
    <property type="match status" value="1"/>
</dbReference>
<dbReference type="HOGENOM" id="CLU_022899_0_0_1"/>
<feature type="transmembrane region" description="Helical" evidence="1">
    <location>
        <begin position="158"/>
        <end position="176"/>
    </location>
</feature>
<organism evidence="2 3">
    <name type="scientific">Cladophialophora carrionii CBS 160.54</name>
    <dbReference type="NCBI Taxonomy" id="1279043"/>
    <lineage>
        <taxon>Eukaryota</taxon>
        <taxon>Fungi</taxon>
        <taxon>Dikarya</taxon>
        <taxon>Ascomycota</taxon>
        <taxon>Pezizomycotina</taxon>
        <taxon>Eurotiomycetes</taxon>
        <taxon>Chaetothyriomycetidae</taxon>
        <taxon>Chaetothyriales</taxon>
        <taxon>Herpotrichiellaceae</taxon>
        <taxon>Cladophialophora</taxon>
    </lineage>
</organism>
<dbReference type="InterPro" id="IPR010640">
    <property type="entry name" value="Low_temperature_requirement_A"/>
</dbReference>
<evidence type="ECO:0000256" key="1">
    <source>
        <dbReference type="SAM" id="Phobius"/>
    </source>
</evidence>
<feature type="transmembrane region" description="Helical" evidence="1">
    <location>
        <begin position="334"/>
        <end position="354"/>
    </location>
</feature>
<accession>V9DIR2</accession>
<dbReference type="Proteomes" id="UP000030678">
    <property type="component" value="Unassembled WGS sequence"/>
</dbReference>
<keyword evidence="1" id="KW-0812">Transmembrane</keyword>
<feature type="transmembrane region" description="Helical" evidence="1">
    <location>
        <begin position="95"/>
        <end position="112"/>
    </location>
</feature>
<dbReference type="Pfam" id="PF06772">
    <property type="entry name" value="LtrA"/>
    <property type="match status" value="1"/>
</dbReference>
<feature type="transmembrane region" description="Helical" evidence="1">
    <location>
        <begin position="298"/>
        <end position="322"/>
    </location>
</feature>
<evidence type="ECO:0008006" key="4">
    <source>
        <dbReference type="Google" id="ProtNLM"/>
    </source>
</evidence>
<dbReference type="PANTHER" id="PTHR36840:SF1">
    <property type="entry name" value="BLL5714 PROTEIN"/>
    <property type="match status" value="1"/>
</dbReference>
<feature type="transmembrane region" description="Helical" evidence="1">
    <location>
        <begin position="124"/>
        <end position="146"/>
    </location>
</feature>
<dbReference type="AlphaFoldDB" id="V9DIR2"/>
<dbReference type="OrthoDB" id="191995at2759"/>
<dbReference type="VEuPathDB" id="FungiDB:G647_10200"/>
<dbReference type="RefSeq" id="XP_008724414.1">
    <property type="nucleotide sequence ID" value="XM_008726192.1"/>
</dbReference>
<dbReference type="GeneID" id="19988693"/>